<protein>
    <recommendedName>
        <fullName evidence="1">Macro domain-containing protein</fullName>
    </recommendedName>
</protein>
<organism evidence="2 3">
    <name type="scientific">Jimgerdemannia flammicorona</name>
    <dbReference type="NCBI Taxonomy" id="994334"/>
    <lineage>
        <taxon>Eukaryota</taxon>
        <taxon>Fungi</taxon>
        <taxon>Fungi incertae sedis</taxon>
        <taxon>Mucoromycota</taxon>
        <taxon>Mucoromycotina</taxon>
        <taxon>Endogonomycetes</taxon>
        <taxon>Endogonales</taxon>
        <taxon>Endogonaceae</taxon>
        <taxon>Jimgerdemannia</taxon>
    </lineage>
</organism>
<name>A0A433Q1E9_9FUNG</name>
<reference evidence="2 3" key="1">
    <citation type="journal article" date="2018" name="New Phytol.">
        <title>Phylogenomics of Endogonaceae and evolution of mycorrhizas within Mucoromycota.</title>
        <authorList>
            <person name="Chang Y."/>
            <person name="Desiro A."/>
            <person name="Na H."/>
            <person name="Sandor L."/>
            <person name="Lipzen A."/>
            <person name="Clum A."/>
            <person name="Barry K."/>
            <person name="Grigoriev I.V."/>
            <person name="Martin F.M."/>
            <person name="Stajich J.E."/>
            <person name="Smith M.E."/>
            <person name="Bonito G."/>
            <person name="Spatafora J.W."/>
        </authorList>
    </citation>
    <scope>NUCLEOTIDE SEQUENCE [LARGE SCALE GENOMIC DNA]</scope>
    <source>
        <strain evidence="2 3">AD002</strain>
    </source>
</reference>
<feature type="non-terminal residue" evidence="2">
    <location>
        <position position="165"/>
    </location>
</feature>
<gene>
    <name evidence="2" type="ORF">BC938DRAFT_475016</name>
</gene>
<dbReference type="AlphaFoldDB" id="A0A433Q1E9"/>
<dbReference type="InterPro" id="IPR002589">
    <property type="entry name" value="Macro_dom"/>
</dbReference>
<feature type="domain" description="Macro" evidence="1">
    <location>
        <begin position="1"/>
        <end position="165"/>
    </location>
</feature>
<comment type="caution">
    <text evidence="2">The sequence shown here is derived from an EMBL/GenBank/DDBJ whole genome shotgun (WGS) entry which is preliminary data.</text>
</comment>
<dbReference type="InterPro" id="IPR043472">
    <property type="entry name" value="Macro_dom-like"/>
</dbReference>
<dbReference type="EMBL" id="RBNJ01019533">
    <property type="protein sequence ID" value="RUS23514.1"/>
    <property type="molecule type" value="Genomic_DNA"/>
</dbReference>
<sequence length="165" mass="17506">LVSGNIIHETVDAIVNAANARLDHEGGIAKVIADAAGQQLRDECKNYIAHTTTDSNGSCMTVTKTLKSRMPTTSGNTNDRNDHPASLSLIPAATSTPVATFVKIVGDVGGVKSGTTYEILFDDNGHFQKNTTTGFKRPIMRKDIAIPLVANTHLPSSQVTSNSDE</sequence>
<dbReference type="PROSITE" id="PS51154">
    <property type="entry name" value="MACRO"/>
    <property type="match status" value="1"/>
</dbReference>
<evidence type="ECO:0000313" key="2">
    <source>
        <dbReference type="EMBL" id="RUS23514.1"/>
    </source>
</evidence>
<accession>A0A433Q1E9</accession>
<dbReference type="Gene3D" id="3.40.220.10">
    <property type="entry name" value="Leucine Aminopeptidase, subunit E, domain 1"/>
    <property type="match status" value="1"/>
</dbReference>
<feature type="non-terminal residue" evidence="2">
    <location>
        <position position="1"/>
    </location>
</feature>
<dbReference type="SUPFAM" id="SSF52949">
    <property type="entry name" value="Macro domain-like"/>
    <property type="match status" value="1"/>
</dbReference>
<evidence type="ECO:0000259" key="1">
    <source>
        <dbReference type="PROSITE" id="PS51154"/>
    </source>
</evidence>
<keyword evidence="3" id="KW-1185">Reference proteome</keyword>
<proteinExistence type="predicted"/>
<dbReference type="Proteomes" id="UP000274822">
    <property type="component" value="Unassembled WGS sequence"/>
</dbReference>
<evidence type="ECO:0000313" key="3">
    <source>
        <dbReference type="Proteomes" id="UP000274822"/>
    </source>
</evidence>
<dbReference type="Pfam" id="PF01661">
    <property type="entry name" value="Macro"/>
    <property type="match status" value="1"/>
</dbReference>